<evidence type="ECO:0000256" key="9">
    <source>
        <dbReference type="ARBA" id="ARBA00031593"/>
    </source>
</evidence>
<gene>
    <name evidence="13" type="ORF">P43SY_005733</name>
</gene>
<keyword evidence="8" id="KW-0966">Cell projection</keyword>
<feature type="region of interest" description="Disordered" evidence="11">
    <location>
        <begin position="370"/>
        <end position="440"/>
    </location>
</feature>
<reference evidence="13" key="1">
    <citation type="submission" date="2021-12" db="EMBL/GenBank/DDBJ databases">
        <title>Prjna785345.</title>
        <authorList>
            <person name="Rujirawat T."/>
            <person name="Krajaejun T."/>
        </authorList>
    </citation>
    <scope>NUCLEOTIDE SEQUENCE</scope>
    <source>
        <strain evidence="13">Pi057C3</strain>
    </source>
</reference>
<comment type="similarity">
    <text evidence="3">Belongs to the CFAP36 family.</text>
</comment>
<dbReference type="GO" id="GO:0097546">
    <property type="term" value="C:ciliary base"/>
    <property type="evidence" value="ECO:0007669"/>
    <property type="project" value="TreeGrafter"/>
</dbReference>
<dbReference type="InterPro" id="IPR042541">
    <property type="entry name" value="BART_sf"/>
</dbReference>
<accession>A0AAD5QCZ6</accession>
<dbReference type="EMBL" id="JAKCXM010000002">
    <property type="protein sequence ID" value="KAJ0409839.1"/>
    <property type="molecule type" value="Genomic_DNA"/>
</dbReference>
<keyword evidence="14" id="KW-1185">Reference proteome</keyword>
<name>A0AAD5QCZ6_PYTIN</name>
<evidence type="ECO:0000256" key="7">
    <source>
        <dbReference type="ARBA" id="ARBA00023069"/>
    </source>
</evidence>
<keyword evidence="5" id="KW-0963">Cytoplasm</keyword>
<feature type="region of interest" description="Disordered" evidence="11">
    <location>
        <begin position="526"/>
        <end position="552"/>
    </location>
</feature>
<feature type="compositionally biased region" description="Basic residues" evidence="11">
    <location>
        <begin position="377"/>
        <end position="391"/>
    </location>
</feature>
<dbReference type="Pfam" id="PF11527">
    <property type="entry name" value="ARL2_Bind_BART"/>
    <property type="match status" value="1"/>
</dbReference>
<comment type="caution">
    <text evidence="13">The sequence shown here is derived from an EMBL/GenBank/DDBJ whole genome shotgun (WGS) entry which is preliminary data.</text>
</comment>
<evidence type="ECO:0000256" key="8">
    <source>
        <dbReference type="ARBA" id="ARBA00023273"/>
    </source>
</evidence>
<dbReference type="InterPro" id="IPR023379">
    <property type="entry name" value="BART_dom"/>
</dbReference>
<keyword evidence="7" id="KW-0969">Cilium</keyword>
<protein>
    <recommendedName>
        <fullName evidence="4">Cilia- and flagella-associated protein 36</fullName>
    </recommendedName>
    <alternativeName>
        <fullName evidence="9">Coiled-coil domain-containing protein 104</fullName>
    </alternativeName>
</protein>
<sequence length="552" mass="61947">MSEKEFLVDAVAQFMQSSEWQEALTSCLDAHWTLFIPDQDEDQQKKGVGYSMEQYDAFRQFKDLAERLLEGVIGELGCSATDLVEILEESARRGASGERRFLIKTLLAFEEYQDFHERITQYALEKANAMFAAPQERGLLDDTEQSFLPWAEALMGMNSQQAADSSNARIATDNEADTRQAKEDNPDDNRLQELEQNLIRERLKVDLLVAQRIAEANAQLKQQMLHLSPADLEETDMKSAEEDLDALFSKAWDETAQAFYYFHSVSGESVWEPPACGFYDANQEYQMPDQASFEAASSGVGVDATVDDGSESESRAAAMQDTAAQLLNSPAVANSDQLLEMEKVLEKISREHDEERCRLELVLEVEKARQKEELRRRKEKRRRDRLAKKKKKENDQHDDTEAAEEKESVGESASTVAEADSKGLDEGVAPLPPPVKALPPIEQRPNLTAIRAETKTEKDSIEPPALGIRVPGHGRVDLSHLLSESHAKRHLERRGIVAMPGPSIQALLNPTSLKYLAETLAKKNPDDWMQLSPKSSRRGGDELIIEETGDEK</sequence>
<dbReference type="GO" id="GO:0005930">
    <property type="term" value="C:axoneme"/>
    <property type="evidence" value="ECO:0007669"/>
    <property type="project" value="TreeGrafter"/>
</dbReference>
<dbReference type="Gene3D" id="2.20.70.10">
    <property type="match status" value="1"/>
</dbReference>
<evidence type="ECO:0000256" key="11">
    <source>
        <dbReference type="SAM" id="MobiDB-lite"/>
    </source>
</evidence>
<proteinExistence type="inferred from homology"/>
<feature type="compositionally biased region" description="Basic and acidic residues" evidence="11">
    <location>
        <begin position="392"/>
        <end position="409"/>
    </location>
</feature>
<dbReference type="Gene3D" id="1.20.1520.10">
    <property type="entry name" value="ADP-ribosylation factor-like 2-binding protein, domain"/>
    <property type="match status" value="1"/>
</dbReference>
<evidence type="ECO:0000313" key="14">
    <source>
        <dbReference type="Proteomes" id="UP001209570"/>
    </source>
</evidence>
<evidence type="ECO:0000313" key="13">
    <source>
        <dbReference type="EMBL" id="KAJ0409839.1"/>
    </source>
</evidence>
<evidence type="ECO:0000256" key="2">
    <source>
        <dbReference type="ARBA" id="ARBA00004496"/>
    </source>
</evidence>
<evidence type="ECO:0000256" key="3">
    <source>
        <dbReference type="ARBA" id="ARBA00007460"/>
    </source>
</evidence>
<evidence type="ECO:0000259" key="12">
    <source>
        <dbReference type="Pfam" id="PF11527"/>
    </source>
</evidence>
<evidence type="ECO:0000256" key="6">
    <source>
        <dbReference type="ARBA" id="ARBA00023054"/>
    </source>
</evidence>
<feature type="compositionally biased region" description="Basic and acidic residues" evidence="11">
    <location>
        <begin position="176"/>
        <end position="189"/>
    </location>
</feature>
<feature type="domain" description="BART" evidence="12">
    <location>
        <begin position="4"/>
        <end position="126"/>
    </location>
</feature>
<comment type="subcellular location">
    <subcellularLocation>
        <location evidence="1">Cell projection</location>
        <location evidence="1">Cilium</location>
    </subcellularLocation>
    <subcellularLocation>
        <location evidence="2">Cytoplasm</location>
    </subcellularLocation>
</comment>
<evidence type="ECO:0000256" key="1">
    <source>
        <dbReference type="ARBA" id="ARBA00004138"/>
    </source>
</evidence>
<dbReference type="AlphaFoldDB" id="A0AAD5QCZ6"/>
<dbReference type="PANTHER" id="PTHR21532">
    <property type="entry name" value="PHOSPHODIESTERASE HL"/>
    <property type="match status" value="1"/>
</dbReference>
<evidence type="ECO:0000256" key="10">
    <source>
        <dbReference type="SAM" id="Coils"/>
    </source>
</evidence>
<feature type="compositionally biased region" description="Acidic residues" evidence="11">
    <location>
        <begin position="543"/>
        <end position="552"/>
    </location>
</feature>
<evidence type="ECO:0000256" key="4">
    <source>
        <dbReference type="ARBA" id="ARBA00021815"/>
    </source>
</evidence>
<dbReference type="PANTHER" id="PTHR21532:SF0">
    <property type="entry name" value="CILIA- AND FLAGELLA-ASSOCIATED PROTEIN 36"/>
    <property type="match status" value="1"/>
</dbReference>
<keyword evidence="6 10" id="KW-0175">Coiled coil</keyword>
<feature type="region of interest" description="Disordered" evidence="11">
    <location>
        <begin position="161"/>
        <end position="189"/>
    </location>
</feature>
<dbReference type="InterPro" id="IPR038888">
    <property type="entry name" value="CFAP36"/>
</dbReference>
<dbReference type="Proteomes" id="UP001209570">
    <property type="component" value="Unassembled WGS sequence"/>
</dbReference>
<evidence type="ECO:0000256" key="5">
    <source>
        <dbReference type="ARBA" id="ARBA00022490"/>
    </source>
</evidence>
<organism evidence="13 14">
    <name type="scientific">Pythium insidiosum</name>
    <name type="common">Pythiosis disease agent</name>
    <dbReference type="NCBI Taxonomy" id="114742"/>
    <lineage>
        <taxon>Eukaryota</taxon>
        <taxon>Sar</taxon>
        <taxon>Stramenopiles</taxon>
        <taxon>Oomycota</taxon>
        <taxon>Peronosporomycetes</taxon>
        <taxon>Pythiales</taxon>
        <taxon>Pythiaceae</taxon>
        <taxon>Pythium</taxon>
    </lineage>
</organism>
<feature type="coiled-coil region" evidence="10">
    <location>
        <begin position="191"/>
        <end position="250"/>
    </location>
</feature>